<dbReference type="Proteomes" id="UP000823941">
    <property type="component" value="Chromosome 7"/>
</dbReference>
<name>A0ABQ7QWH3_PLUXY</name>
<protein>
    <submittedName>
        <fullName evidence="1">Uncharacterized protein</fullName>
    </submittedName>
</protein>
<keyword evidence="2" id="KW-1185">Reference proteome</keyword>
<evidence type="ECO:0000313" key="1">
    <source>
        <dbReference type="EMBL" id="KAG7309400.1"/>
    </source>
</evidence>
<accession>A0ABQ7QWH3</accession>
<dbReference type="EMBL" id="JAHIBW010000007">
    <property type="protein sequence ID" value="KAG7309400.1"/>
    <property type="molecule type" value="Genomic_DNA"/>
</dbReference>
<organism evidence="1 2">
    <name type="scientific">Plutella xylostella</name>
    <name type="common">Diamondback moth</name>
    <name type="synonym">Plutella maculipennis</name>
    <dbReference type="NCBI Taxonomy" id="51655"/>
    <lineage>
        <taxon>Eukaryota</taxon>
        <taxon>Metazoa</taxon>
        <taxon>Ecdysozoa</taxon>
        <taxon>Arthropoda</taxon>
        <taxon>Hexapoda</taxon>
        <taxon>Insecta</taxon>
        <taxon>Pterygota</taxon>
        <taxon>Neoptera</taxon>
        <taxon>Endopterygota</taxon>
        <taxon>Lepidoptera</taxon>
        <taxon>Glossata</taxon>
        <taxon>Ditrysia</taxon>
        <taxon>Yponomeutoidea</taxon>
        <taxon>Plutellidae</taxon>
        <taxon>Plutella</taxon>
    </lineage>
</organism>
<comment type="caution">
    <text evidence="1">The sequence shown here is derived from an EMBL/GenBank/DDBJ whole genome shotgun (WGS) entry which is preliminary data.</text>
</comment>
<reference evidence="1 2" key="1">
    <citation type="submission" date="2021-06" db="EMBL/GenBank/DDBJ databases">
        <title>A haploid diamondback moth (Plutella xylostella L.) genome assembly resolves 31 chromosomes and identifies a diamide resistance mutation.</title>
        <authorList>
            <person name="Ward C.M."/>
            <person name="Perry K.D."/>
            <person name="Baker G."/>
            <person name="Powis K."/>
            <person name="Heckel D.G."/>
            <person name="Baxter S.W."/>
        </authorList>
    </citation>
    <scope>NUCLEOTIDE SEQUENCE [LARGE SCALE GENOMIC DNA]</scope>
    <source>
        <strain evidence="1 2">LV</strain>
        <tissue evidence="1">Single pupa</tissue>
    </source>
</reference>
<gene>
    <name evidence="1" type="ORF">JYU34_005367</name>
</gene>
<sequence length="130" mass="14594">MADGLYAPSPLTVILSNLRRTVVALSNPATPRAVQEEFYNNSTIPGARWVGRVLENPDDIIHADYSNVSFKRDLDHLNDIAVYLERNLPKMAGGSVDLMTPGNQTQCLSNEMENLRVSNYTQRNLKEYVI</sequence>
<proteinExistence type="predicted"/>
<evidence type="ECO:0000313" key="2">
    <source>
        <dbReference type="Proteomes" id="UP000823941"/>
    </source>
</evidence>